<dbReference type="AlphaFoldDB" id="A0A9P8TZ72"/>
<evidence type="ECO:0000313" key="5">
    <source>
        <dbReference type="Proteomes" id="UP000827724"/>
    </source>
</evidence>
<comment type="caution">
    <text evidence="4">The sequence shown here is derived from an EMBL/GenBank/DDBJ whole genome shotgun (WGS) entry which is preliminary data.</text>
</comment>
<dbReference type="PANTHER" id="PTHR36853:SF1">
    <property type="entry name" value="DUF3844 DOMAIN-CONTAINING PROTEIN"/>
    <property type="match status" value="1"/>
</dbReference>
<dbReference type="GO" id="GO:0005783">
    <property type="term" value="C:endoplasmic reticulum"/>
    <property type="evidence" value="ECO:0007669"/>
    <property type="project" value="TreeGrafter"/>
</dbReference>
<feature type="transmembrane region" description="Helical" evidence="1">
    <location>
        <begin position="335"/>
        <end position="357"/>
    </location>
</feature>
<evidence type="ECO:0000256" key="2">
    <source>
        <dbReference type="SAM" id="SignalP"/>
    </source>
</evidence>
<evidence type="ECO:0000256" key="1">
    <source>
        <dbReference type="SAM" id="Phobius"/>
    </source>
</evidence>
<accession>A0A9P8TZ72</accession>
<protein>
    <recommendedName>
        <fullName evidence="3">Vacuolar sorting protein Vps3844 C-terminal domain-containing protein</fullName>
    </recommendedName>
</protein>
<keyword evidence="1" id="KW-0812">Transmembrane</keyword>
<dbReference type="InterPro" id="IPR053065">
    <property type="entry name" value="Archenteron_Induction-Rel"/>
</dbReference>
<dbReference type="OrthoDB" id="5583277at2759"/>
<dbReference type="Pfam" id="PF12955">
    <property type="entry name" value="Vps3844_C"/>
    <property type="match status" value="1"/>
</dbReference>
<keyword evidence="2" id="KW-0732">Signal</keyword>
<gene>
    <name evidence="4" type="ORF">Trco_002520</name>
</gene>
<dbReference type="PANTHER" id="PTHR36853">
    <property type="entry name" value="EXPRESSED PROTEIN"/>
    <property type="match status" value="1"/>
</dbReference>
<feature type="domain" description="Vacuolar sorting protein Vps3844 C-terminal" evidence="3">
    <location>
        <begin position="268"/>
        <end position="370"/>
    </location>
</feature>
<dbReference type="EMBL" id="JAIWOZ010000002">
    <property type="protein sequence ID" value="KAH6609174.1"/>
    <property type="molecule type" value="Genomic_DNA"/>
</dbReference>
<keyword evidence="1" id="KW-0472">Membrane</keyword>
<keyword evidence="1" id="KW-1133">Transmembrane helix</keyword>
<organism evidence="4 5">
    <name type="scientific">Trichoderma cornu-damae</name>
    <dbReference type="NCBI Taxonomy" id="654480"/>
    <lineage>
        <taxon>Eukaryota</taxon>
        <taxon>Fungi</taxon>
        <taxon>Dikarya</taxon>
        <taxon>Ascomycota</taxon>
        <taxon>Pezizomycotina</taxon>
        <taxon>Sordariomycetes</taxon>
        <taxon>Hypocreomycetidae</taxon>
        <taxon>Hypocreales</taxon>
        <taxon>Hypocreaceae</taxon>
        <taxon>Trichoderma</taxon>
    </lineage>
</organism>
<name>A0A9P8TZ72_9HYPO</name>
<feature type="signal peptide" evidence="2">
    <location>
        <begin position="1"/>
        <end position="17"/>
    </location>
</feature>
<evidence type="ECO:0000259" key="3">
    <source>
        <dbReference type="Pfam" id="PF12955"/>
    </source>
</evidence>
<keyword evidence="5" id="KW-1185">Reference proteome</keyword>
<evidence type="ECO:0000313" key="4">
    <source>
        <dbReference type="EMBL" id="KAH6609174.1"/>
    </source>
</evidence>
<feature type="chain" id="PRO_5040325148" description="Vacuolar sorting protein Vps3844 C-terminal domain-containing protein" evidence="2">
    <location>
        <begin position="18"/>
        <end position="376"/>
    </location>
</feature>
<reference evidence="4" key="1">
    <citation type="submission" date="2021-08" db="EMBL/GenBank/DDBJ databases">
        <title>Chromosome-Level Trichoderma cornu-damae using Hi-C Data.</title>
        <authorList>
            <person name="Kim C.S."/>
        </authorList>
    </citation>
    <scope>NUCLEOTIDE SEQUENCE</scope>
    <source>
        <strain evidence="4">KA19-0412C</strain>
    </source>
</reference>
<sequence length="376" mass="40057">MKLTLGVAAAFASCAAATKPAADVYILPNRESGSPPALSSGVARLITLQRLAFDQGLSINDIPDDADIGEVASLMNEFGKPIPPLFDEAADEPKQLVIVLEGLTEQQIQDTRGKLGVQPAYTISDVPAADRLQWITGLDLSNHKGLNKHKCSFDDIINPLDEQCWIRKSLIAEYDVQKKPEILGSVIHRFSQLTSLAKIGEMQTTLLLFPAVRKSSGSRLGSGQQQELGRRQAERVISSFHKTAAPVAPTSSAAKNNLKPPSGPIPACFDSLDSCISSTGNCSHQGLCLNKFGPADAGGPACFACHCLSTRTDEDGPLTHWAGPTCTKKDVSVPFWLFASFTLLMLGALSLSVTMLYNVGEEKLPGVIGAGVSKSK</sequence>
<dbReference type="InterPro" id="IPR024382">
    <property type="entry name" value="Vps3844_C"/>
</dbReference>
<dbReference type="Proteomes" id="UP000827724">
    <property type="component" value="Unassembled WGS sequence"/>
</dbReference>
<proteinExistence type="predicted"/>